<feature type="domain" description="AB hydrolase-1" evidence="1">
    <location>
        <begin position="29"/>
        <end position="254"/>
    </location>
</feature>
<accession>A0A495JEV5</accession>
<dbReference type="Pfam" id="PF12697">
    <property type="entry name" value="Abhydrolase_6"/>
    <property type="match status" value="1"/>
</dbReference>
<keyword evidence="3" id="KW-1185">Reference proteome</keyword>
<organism evidence="2 3">
    <name type="scientific">Micromonospora pisi</name>
    <dbReference type="NCBI Taxonomy" id="589240"/>
    <lineage>
        <taxon>Bacteria</taxon>
        <taxon>Bacillati</taxon>
        <taxon>Actinomycetota</taxon>
        <taxon>Actinomycetes</taxon>
        <taxon>Micromonosporales</taxon>
        <taxon>Micromonosporaceae</taxon>
        <taxon>Micromonospora</taxon>
    </lineage>
</organism>
<dbReference type="EMBL" id="RBKT01000001">
    <property type="protein sequence ID" value="RKR87251.1"/>
    <property type="molecule type" value="Genomic_DNA"/>
</dbReference>
<protein>
    <submittedName>
        <fullName evidence="2">Pimeloyl-ACP methyl ester carboxylesterase</fullName>
    </submittedName>
</protein>
<dbReference type="Gene3D" id="3.40.50.1820">
    <property type="entry name" value="alpha/beta hydrolase"/>
    <property type="match status" value="1"/>
</dbReference>
<dbReference type="PRINTS" id="PR00111">
    <property type="entry name" value="ABHYDROLASE"/>
</dbReference>
<dbReference type="InterPro" id="IPR050228">
    <property type="entry name" value="Carboxylesterase_BioH"/>
</dbReference>
<dbReference type="RefSeq" id="WP_121155868.1">
    <property type="nucleotide sequence ID" value="NZ_RBKT01000001.1"/>
</dbReference>
<evidence type="ECO:0000313" key="2">
    <source>
        <dbReference type="EMBL" id="RKR87251.1"/>
    </source>
</evidence>
<dbReference type="InterPro" id="IPR000073">
    <property type="entry name" value="AB_hydrolase_1"/>
</dbReference>
<evidence type="ECO:0000313" key="3">
    <source>
        <dbReference type="Proteomes" id="UP000277671"/>
    </source>
</evidence>
<dbReference type="GO" id="GO:0003824">
    <property type="term" value="F:catalytic activity"/>
    <property type="evidence" value="ECO:0007669"/>
    <property type="project" value="UniProtKB-ARBA"/>
</dbReference>
<name>A0A495JEV5_9ACTN</name>
<evidence type="ECO:0000259" key="1">
    <source>
        <dbReference type="Pfam" id="PF12697"/>
    </source>
</evidence>
<reference evidence="2 3" key="1">
    <citation type="submission" date="2018-10" db="EMBL/GenBank/DDBJ databases">
        <title>Sequencing the genomes of 1000 actinobacteria strains.</title>
        <authorList>
            <person name="Klenk H.-P."/>
        </authorList>
    </citation>
    <scope>NUCLEOTIDE SEQUENCE [LARGE SCALE GENOMIC DNA]</scope>
    <source>
        <strain evidence="2 3">DSM 45175</strain>
    </source>
</reference>
<dbReference type="PANTHER" id="PTHR43194:SF2">
    <property type="entry name" value="PEROXISOMAL MEMBRANE PROTEIN LPX1"/>
    <property type="match status" value="1"/>
</dbReference>
<sequence>MVVAGNWQNLSRDGVRLACLDRPGPEPTVLFLHGLAGHSGEWDASAAALGGTHRVLALDQRGHGRSERRPAQLTRSAYVADVAAVLGALRAAPVVLVGHALGGHTAMLTAARYPRLVRALVMVDAWPGGDPTAPRRTADWLARWPVPFPSYADAVRFFGGGGRGRAWADGLAEEEDGWWPRFVPELMVESLRESSRAPFWADWRAVRCPTLVVRAGRGVVPVEQARRMLDRLPGSELVELPDAGHDLHLEDPSRWHRVLRDFLDRVGVVPHPAWTSRS</sequence>
<gene>
    <name evidence="2" type="ORF">BDK92_1525</name>
</gene>
<dbReference type="PANTHER" id="PTHR43194">
    <property type="entry name" value="HYDROLASE ALPHA/BETA FOLD FAMILY"/>
    <property type="match status" value="1"/>
</dbReference>
<comment type="caution">
    <text evidence="2">The sequence shown here is derived from an EMBL/GenBank/DDBJ whole genome shotgun (WGS) entry which is preliminary data.</text>
</comment>
<dbReference type="AlphaFoldDB" id="A0A495JEV5"/>
<dbReference type="Proteomes" id="UP000277671">
    <property type="component" value="Unassembled WGS sequence"/>
</dbReference>
<dbReference type="OrthoDB" id="63519at2"/>
<proteinExistence type="predicted"/>
<dbReference type="InterPro" id="IPR029058">
    <property type="entry name" value="AB_hydrolase_fold"/>
</dbReference>
<dbReference type="SUPFAM" id="SSF53474">
    <property type="entry name" value="alpha/beta-Hydrolases"/>
    <property type="match status" value="1"/>
</dbReference>